<name>A0AAE0EM19_9CHLO</name>
<dbReference type="InterPro" id="IPR011705">
    <property type="entry name" value="BACK"/>
</dbReference>
<reference evidence="5 6" key="1">
    <citation type="journal article" date="2015" name="Genome Biol. Evol.">
        <title>Comparative Genomics of a Bacterivorous Green Alga Reveals Evolutionary Causalities and Consequences of Phago-Mixotrophic Mode of Nutrition.</title>
        <authorList>
            <person name="Burns J.A."/>
            <person name="Paasch A."/>
            <person name="Narechania A."/>
            <person name="Kim E."/>
        </authorList>
    </citation>
    <scope>NUCLEOTIDE SEQUENCE [LARGE SCALE GENOMIC DNA]</scope>
    <source>
        <strain evidence="5 6">PLY_AMNH</strain>
    </source>
</reference>
<evidence type="ECO:0000256" key="2">
    <source>
        <dbReference type="SAM" id="Coils"/>
    </source>
</evidence>
<dbReference type="Gene3D" id="1.25.40.420">
    <property type="match status" value="1"/>
</dbReference>
<dbReference type="Pfam" id="PF07707">
    <property type="entry name" value="BACK"/>
    <property type="match status" value="1"/>
</dbReference>
<dbReference type="Gene3D" id="3.30.710.10">
    <property type="entry name" value="Potassium Channel Kv1.1, Chain A"/>
    <property type="match status" value="1"/>
</dbReference>
<protein>
    <recommendedName>
        <fullName evidence="4">BTB domain-containing protein</fullName>
    </recommendedName>
</protein>
<proteinExistence type="predicted"/>
<dbReference type="SUPFAM" id="SSF54695">
    <property type="entry name" value="POZ domain"/>
    <property type="match status" value="1"/>
</dbReference>
<feature type="coiled-coil region" evidence="2">
    <location>
        <begin position="586"/>
        <end position="613"/>
    </location>
</feature>
<accession>A0AAE0EM19</accession>
<feature type="compositionally biased region" description="Low complexity" evidence="3">
    <location>
        <begin position="522"/>
        <end position="545"/>
    </location>
</feature>
<keyword evidence="2" id="KW-0175">Coiled coil</keyword>
<dbReference type="Proteomes" id="UP001190700">
    <property type="component" value="Unassembled WGS sequence"/>
</dbReference>
<evidence type="ECO:0000313" key="6">
    <source>
        <dbReference type="Proteomes" id="UP001190700"/>
    </source>
</evidence>
<dbReference type="PANTHER" id="PTHR24413">
    <property type="entry name" value="SPECKLE-TYPE POZ PROTEIN"/>
    <property type="match status" value="1"/>
</dbReference>
<organism evidence="5 6">
    <name type="scientific">Cymbomonas tetramitiformis</name>
    <dbReference type="NCBI Taxonomy" id="36881"/>
    <lineage>
        <taxon>Eukaryota</taxon>
        <taxon>Viridiplantae</taxon>
        <taxon>Chlorophyta</taxon>
        <taxon>Pyramimonadophyceae</taxon>
        <taxon>Pyramimonadales</taxon>
        <taxon>Pyramimonadaceae</taxon>
        <taxon>Cymbomonas</taxon>
    </lineage>
</organism>
<dbReference type="EMBL" id="LGRX02035743">
    <property type="protein sequence ID" value="KAK3233346.1"/>
    <property type="molecule type" value="Genomic_DNA"/>
</dbReference>
<keyword evidence="6" id="KW-1185">Reference proteome</keyword>
<dbReference type="PROSITE" id="PS50097">
    <property type="entry name" value="BTB"/>
    <property type="match status" value="1"/>
</dbReference>
<gene>
    <name evidence="5" type="ORF">CYMTET_56351</name>
</gene>
<evidence type="ECO:0000256" key="1">
    <source>
        <dbReference type="ARBA" id="ARBA00004906"/>
    </source>
</evidence>
<dbReference type="InterPro" id="IPR011333">
    <property type="entry name" value="SKP1/BTB/POZ_sf"/>
</dbReference>
<dbReference type="InterPro" id="IPR000210">
    <property type="entry name" value="BTB/POZ_dom"/>
</dbReference>
<comment type="caution">
    <text evidence="5">The sequence shown here is derived from an EMBL/GenBank/DDBJ whole genome shotgun (WGS) entry which is preliminary data.</text>
</comment>
<dbReference type="AlphaFoldDB" id="A0AAE0EM19"/>
<dbReference type="Pfam" id="PF00651">
    <property type="entry name" value="BTB"/>
    <property type="match status" value="1"/>
</dbReference>
<feature type="region of interest" description="Disordered" evidence="3">
    <location>
        <begin position="511"/>
        <end position="545"/>
    </location>
</feature>
<dbReference type="SMART" id="SM00225">
    <property type="entry name" value="BTB"/>
    <property type="match status" value="1"/>
</dbReference>
<evidence type="ECO:0000313" key="5">
    <source>
        <dbReference type="EMBL" id="KAK3233346.1"/>
    </source>
</evidence>
<evidence type="ECO:0000259" key="4">
    <source>
        <dbReference type="PROSITE" id="PS50097"/>
    </source>
</evidence>
<evidence type="ECO:0000256" key="3">
    <source>
        <dbReference type="SAM" id="MobiDB-lite"/>
    </source>
</evidence>
<comment type="pathway">
    <text evidence="1">Protein modification; protein ubiquitination.</text>
</comment>
<sequence>MAETAHLADSLKSLLNNPEFTDVTFECKEGETVYGHRAILIARCDYFKKVFQDSAKTTEDGKCLVAFPEVDAKPLVGVLEFLYGASFDKKAPWASVFEILKLADEYAVSSLVELCVDSLQSRVTDDNCNVLLEETQKHLPSWVKLYKAALNFYRSNLHKMSLLAIEERGCHRSFLKLYPSTIQDVFAPKIDFLSDSESTHNIVTHLLLPWGKAVLGVETLGAFITWAQNYVFLPDQATFEINFCPTPAASQQDEFKFVDTYGGGLAMNCRAFRVFPGPRSTRGFLGLAVTPQEVPEPYPFHMIYQVELCSPFDLEPEAKEELEAEPEAEAVAAAKAVMEECSLKGGVHNVMLSGASTLNMRDSTFMRLDGVAEETVLKDKGLMSSNGGFRFKVAMAFNGLSSLLGYYLGTHFSSLQDPSVLRTVGADMLSAVLLSSHLTVQWEVDVLKLVLHWDEIFHDAGAFEQVISKVRLTYVQPSQLLEFCRTQPQLQRSAAFRAAIERLMPALLSRVTTPAPEPSSQSPAKSSFKLKSSSAASSPAKKANPKLYHNETPRLYYAKAGVPLPPDESEFIQWLLSPSSTSQTQLEILKNENVKLEGEKTALKHEMQQLKEGHQWELFTLRRYQGDSRRQQTSSQVVRDLMGDLVNCVLQEVE</sequence>
<feature type="domain" description="BTB" evidence="4">
    <location>
        <begin position="21"/>
        <end position="91"/>
    </location>
</feature>